<dbReference type="RefSeq" id="WP_170154498.1">
    <property type="nucleotide sequence ID" value="NZ_RAPN01000001.1"/>
</dbReference>
<proteinExistence type="predicted"/>
<evidence type="ECO:0000313" key="2">
    <source>
        <dbReference type="EMBL" id="RKD91269.1"/>
    </source>
</evidence>
<dbReference type="InterPro" id="IPR011250">
    <property type="entry name" value="OMP/PagP_B-barrel"/>
</dbReference>
<dbReference type="SUPFAM" id="SSF56925">
    <property type="entry name" value="OMPA-like"/>
    <property type="match status" value="1"/>
</dbReference>
<dbReference type="AlphaFoldDB" id="A0A419W732"/>
<name>A0A419W732_9BACT</name>
<dbReference type="InterPro" id="IPR025665">
    <property type="entry name" value="Beta-barrel_OMP_2"/>
</dbReference>
<keyword evidence="3" id="KW-1185">Reference proteome</keyword>
<dbReference type="EMBL" id="RAPN01000001">
    <property type="protein sequence ID" value="RKD91269.1"/>
    <property type="molecule type" value="Genomic_DNA"/>
</dbReference>
<reference evidence="2 3" key="1">
    <citation type="submission" date="2018-09" db="EMBL/GenBank/DDBJ databases">
        <title>Genomic Encyclopedia of Archaeal and Bacterial Type Strains, Phase II (KMG-II): from individual species to whole genera.</title>
        <authorList>
            <person name="Goeker M."/>
        </authorList>
    </citation>
    <scope>NUCLEOTIDE SEQUENCE [LARGE SCALE GENOMIC DNA]</scope>
    <source>
        <strain evidence="2 3">DSM 27148</strain>
    </source>
</reference>
<organism evidence="2 3">
    <name type="scientific">Mangrovibacterium diazotrophicum</name>
    <dbReference type="NCBI Taxonomy" id="1261403"/>
    <lineage>
        <taxon>Bacteria</taxon>
        <taxon>Pseudomonadati</taxon>
        <taxon>Bacteroidota</taxon>
        <taxon>Bacteroidia</taxon>
        <taxon>Marinilabiliales</taxon>
        <taxon>Prolixibacteraceae</taxon>
        <taxon>Mangrovibacterium</taxon>
    </lineage>
</organism>
<evidence type="ECO:0000313" key="3">
    <source>
        <dbReference type="Proteomes" id="UP000283387"/>
    </source>
</evidence>
<sequence>MKNVIFLILATVAMTGWCDAQELKLGLGLAATDFSKIDGGDSKGKVGGQFGGSIVFGDKFYFEPGIYYVTKSTELTFDSSGDLIDNGNTDAAASAGFTKSVRLPIASNATLTDEDVEAKIKGIRVPVAVGLGVLGNNESLANVRVFGGASGFFVTGTSDDIDKDSIEKTSWGVFAGAGVDVWILFLDLSYEWSLTDVSKDVQAIDVGKQRSFYANAGIRLKF</sequence>
<evidence type="ECO:0000259" key="1">
    <source>
        <dbReference type="Pfam" id="PF13568"/>
    </source>
</evidence>
<gene>
    <name evidence="2" type="ORF">BC643_1618</name>
</gene>
<protein>
    <submittedName>
        <fullName evidence="2">Outer membrane protein with beta-barrel domain</fullName>
    </submittedName>
</protein>
<dbReference type="Pfam" id="PF13568">
    <property type="entry name" value="OMP_b-brl_2"/>
    <property type="match status" value="1"/>
</dbReference>
<feature type="domain" description="Outer membrane protein beta-barrel" evidence="1">
    <location>
        <begin position="23"/>
        <end position="197"/>
    </location>
</feature>
<accession>A0A419W732</accession>
<dbReference type="Proteomes" id="UP000283387">
    <property type="component" value="Unassembled WGS sequence"/>
</dbReference>
<comment type="caution">
    <text evidence="2">The sequence shown here is derived from an EMBL/GenBank/DDBJ whole genome shotgun (WGS) entry which is preliminary data.</text>
</comment>